<keyword evidence="5" id="KW-1185">Reference proteome</keyword>
<dbReference type="Gene3D" id="3.30.1430.10">
    <property type="match status" value="1"/>
</dbReference>
<evidence type="ECO:0000313" key="5">
    <source>
        <dbReference type="Proteomes" id="UP000799118"/>
    </source>
</evidence>
<evidence type="ECO:0000256" key="1">
    <source>
        <dbReference type="ARBA" id="ARBA00006540"/>
    </source>
</evidence>
<keyword evidence="3" id="KW-0687">Ribonucleoprotein</keyword>
<dbReference type="PANTHER" id="PTHR11363:SF5">
    <property type="entry name" value="LARGE RIBOSOMAL SUBUNIT PROTEIN UL3"/>
    <property type="match status" value="1"/>
</dbReference>
<dbReference type="PANTHER" id="PTHR11363">
    <property type="entry name" value="60S RIBOSOMAL PROTEIN L3-RELATED"/>
    <property type="match status" value="1"/>
</dbReference>
<accession>A0A6A4IC35</accession>
<comment type="similarity">
    <text evidence="1">Belongs to the universal ribosomal protein uL3 family.</text>
</comment>
<name>A0A6A4IC35_9AGAR</name>
<dbReference type="Pfam" id="PF00297">
    <property type="entry name" value="Ribosomal_L3"/>
    <property type="match status" value="1"/>
</dbReference>
<organism evidence="4 5">
    <name type="scientific">Gymnopus androsaceus JB14</name>
    <dbReference type="NCBI Taxonomy" id="1447944"/>
    <lineage>
        <taxon>Eukaryota</taxon>
        <taxon>Fungi</taxon>
        <taxon>Dikarya</taxon>
        <taxon>Basidiomycota</taxon>
        <taxon>Agaricomycotina</taxon>
        <taxon>Agaricomycetes</taxon>
        <taxon>Agaricomycetidae</taxon>
        <taxon>Agaricales</taxon>
        <taxon>Marasmiineae</taxon>
        <taxon>Omphalotaceae</taxon>
        <taxon>Gymnopus</taxon>
    </lineage>
</organism>
<dbReference type="AlphaFoldDB" id="A0A6A4IC35"/>
<dbReference type="OrthoDB" id="1611972at2759"/>
<dbReference type="GO" id="GO:0006412">
    <property type="term" value="P:translation"/>
    <property type="evidence" value="ECO:0007669"/>
    <property type="project" value="InterPro"/>
</dbReference>
<dbReference type="GO" id="GO:0022625">
    <property type="term" value="C:cytosolic large ribosomal subunit"/>
    <property type="evidence" value="ECO:0007669"/>
    <property type="project" value="TreeGrafter"/>
</dbReference>
<dbReference type="InterPro" id="IPR000597">
    <property type="entry name" value="Ribosomal_uL3"/>
</dbReference>
<reference evidence="4" key="1">
    <citation type="journal article" date="2019" name="Environ. Microbiol.">
        <title>Fungal ecological strategies reflected in gene transcription - a case study of two litter decomposers.</title>
        <authorList>
            <person name="Barbi F."/>
            <person name="Kohler A."/>
            <person name="Barry K."/>
            <person name="Baskaran P."/>
            <person name="Daum C."/>
            <person name="Fauchery L."/>
            <person name="Ihrmark K."/>
            <person name="Kuo A."/>
            <person name="LaButti K."/>
            <person name="Lipzen A."/>
            <person name="Morin E."/>
            <person name="Grigoriev I.V."/>
            <person name="Henrissat B."/>
            <person name="Lindahl B."/>
            <person name="Martin F."/>
        </authorList>
    </citation>
    <scope>NUCLEOTIDE SEQUENCE</scope>
    <source>
        <strain evidence="4">JB14</strain>
    </source>
</reference>
<dbReference type="InterPro" id="IPR045077">
    <property type="entry name" value="L3_arc_euk"/>
</dbReference>
<dbReference type="Proteomes" id="UP000799118">
    <property type="component" value="Unassembled WGS sequence"/>
</dbReference>
<keyword evidence="2" id="KW-0689">Ribosomal protein</keyword>
<dbReference type="GO" id="GO:0003723">
    <property type="term" value="F:RNA binding"/>
    <property type="evidence" value="ECO:0007669"/>
    <property type="project" value="TreeGrafter"/>
</dbReference>
<gene>
    <name evidence="4" type="ORF">BT96DRAFT_1014119</name>
</gene>
<dbReference type="InterPro" id="IPR009000">
    <property type="entry name" value="Transl_B-barrel_sf"/>
</dbReference>
<evidence type="ECO:0000256" key="3">
    <source>
        <dbReference type="ARBA" id="ARBA00023274"/>
    </source>
</evidence>
<dbReference type="SUPFAM" id="SSF50447">
    <property type="entry name" value="Translation proteins"/>
    <property type="match status" value="1"/>
</dbReference>
<evidence type="ECO:0000256" key="2">
    <source>
        <dbReference type="ARBA" id="ARBA00022980"/>
    </source>
</evidence>
<protein>
    <submittedName>
        <fullName evidence="4">Translation protein</fullName>
    </submittedName>
</protein>
<evidence type="ECO:0000313" key="4">
    <source>
        <dbReference type="EMBL" id="KAE9407570.1"/>
    </source>
</evidence>
<dbReference type="GO" id="GO:0003735">
    <property type="term" value="F:structural constituent of ribosome"/>
    <property type="evidence" value="ECO:0007669"/>
    <property type="project" value="InterPro"/>
</dbReference>
<sequence length="166" mass="18527">MGYKAGMTHVVRDLDCPSSKMHKREVVEAVTVIETPPMMVVSVVGYVETPCGLRTLTTVWASHLSDELKRTKHTEDGGKSATCNLERIHKYCTIVHVLAHTQICKISLLQKKAHLMEILVNSGLIVDKVEFAHGLFKKPVKVSSVFEQDECVWMSVPSPTVMVLRV</sequence>
<proteinExistence type="inferred from homology"/>
<dbReference type="EMBL" id="ML769395">
    <property type="protein sequence ID" value="KAE9407570.1"/>
    <property type="molecule type" value="Genomic_DNA"/>
</dbReference>